<evidence type="ECO:0000256" key="1">
    <source>
        <dbReference type="SAM" id="Phobius"/>
    </source>
</evidence>
<dbReference type="EnsemblMetazoa" id="G15091.13">
    <property type="protein sequence ID" value="G15091.13:cds"/>
    <property type="gene ID" value="G15091"/>
</dbReference>
<dbReference type="OMA" id="WIKERTI"/>
<dbReference type="AlphaFoldDB" id="A0A8W8IPG3"/>
<accession>A0A8W8IPG3</accession>
<protein>
    <submittedName>
        <fullName evidence="2">Uncharacterized protein</fullName>
    </submittedName>
</protein>
<dbReference type="OrthoDB" id="10512746at2759"/>
<sequence>MDGGEEESVKWSERDVFVRKEDEKSGCIDLHSVENIGLKRGCSVYRKSLLFLCWTISLVLVVISGTLLLCIVKTNHRNQYEKPMHSKLSSEQRTGDNSVCVPCQGKELFGTASYSFLSNKLCCTNSQSLNTLMKLLVGQSKDKGRKEWIKERTIINAGSQINNFTVPSSGLYSVYFHLIIRVPTNYNSSKCSVKISVLDKSSSRVLSQGVLLEKPLPTGGYESVVLFETVRLLRGSYDVHIDVSDDELLYRYPGSTGITVYKI</sequence>
<dbReference type="EnsemblMetazoa" id="G15091.10">
    <property type="protein sequence ID" value="G15091.10:cds"/>
    <property type="gene ID" value="G15091"/>
</dbReference>
<organism evidence="2 3">
    <name type="scientific">Magallana gigas</name>
    <name type="common">Pacific oyster</name>
    <name type="synonym">Crassostrea gigas</name>
    <dbReference type="NCBI Taxonomy" id="29159"/>
    <lineage>
        <taxon>Eukaryota</taxon>
        <taxon>Metazoa</taxon>
        <taxon>Spiralia</taxon>
        <taxon>Lophotrochozoa</taxon>
        <taxon>Mollusca</taxon>
        <taxon>Bivalvia</taxon>
        <taxon>Autobranchia</taxon>
        <taxon>Pteriomorphia</taxon>
        <taxon>Ostreida</taxon>
        <taxon>Ostreoidea</taxon>
        <taxon>Ostreidae</taxon>
        <taxon>Magallana</taxon>
    </lineage>
</organism>
<evidence type="ECO:0000313" key="3">
    <source>
        <dbReference type="Proteomes" id="UP000005408"/>
    </source>
</evidence>
<keyword evidence="1" id="KW-0472">Membrane</keyword>
<dbReference type="EnsemblMetazoa" id="G15091.9">
    <property type="protein sequence ID" value="G15091.9:cds"/>
    <property type="gene ID" value="G15091"/>
</dbReference>
<name>A0A8W8IPG3_MAGGI</name>
<proteinExistence type="predicted"/>
<keyword evidence="1" id="KW-1133">Transmembrane helix</keyword>
<dbReference type="EnsemblMetazoa" id="G15091.11">
    <property type="protein sequence ID" value="G15091.11:cds"/>
    <property type="gene ID" value="G15091"/>
</dbReference>
<dbReference type="EnsemblMetazoa" id="G15091.12">
    <property type="protein sequence ID" value="G15091.12:cds"/>
    <property type="gene ID" value="G15091"/>
</dbReference>
<reference evidence="2" key="1">
    <citation type="submission" date="2022-08" db="UniProtKB">
        <authorList>
            <consortium name="EnsemblMetazoa"/>
        </authorList>
    </citation>
    <scope>IDENTIFICATION</scope>
    <source>
        <strain evidence="2">05x7-T-G4-1.051#20</strain>
    </source>
</reference>
<evidence type="ECO:0000313" key="2">
    <source>
        <dbReference type="EnsemblMetazoa" id="G15091.11:cds"/>
    </source>
</evidence>
<keyword evidence="3" id="KW-1185">Reference proteome</keyword>
<feature type="transmembrane region" description="Helical" evidence="1">
    <location>
        <begin position="49"/>
        <end position="72"/>
    </location>
</feature>
<dbReference type="EnsemblMetazoa" id="G15091.6">
    <property type="protein sequence ID" value="G15091.6:cds"/>
    <property type="gene ID" value="G15091"/>
</dbReference>
<keyword evidence="1" id="KW-0812">Transmembrane</keyword>
<dbReference type="Proteomes" id="UP000005408">
    <property type="component" value="Unassembled WGS sequence"/>
</dbReference>